<evidence type="ECO:0000256" key="5">
    <source>
        <dbReference type="ARBA" id="ARBA00023002"/>
    </source>
</evidence>
<dbReference type="InterPro" id="IPR019479">
    <property type="entry name" value="Peroxiredoxin_C"/>
</dbReference>
<dbReference type="GO" id="GO:0006979">
    <property type="term" value="P:response to oxidative stress"/>
    <property type="evidence" value="ECO:0007669"/>
    <property type="project" value="TreeGrafter"/>
</dbReference>
<dbReference type="PANTHER" id="PTHR10681">
    <property type="entry name" value="THIOREDOXIN PEROXIDASE"/>
    <property type="match status" value="1"/>
</dbReference>
<evidence type="ECO:0000256" key="4">
    <source>
        <dbReference type="ARBA" id="ARBA00022862"/>
    </source>
</evidence>
<keyword evidence="10" id="KW-1185">Reference proteome</keyword>
<dbReference type="Pfam" id="PF00578">
    <property type="entry name" value="AhpC-TSA"/>
    <property type="match status" value="1"/>
</dbReference>
<evidence type="ECO:0000313" key="9">
    <source>
        <dbReference type="EMBL" id="CAL1685936.1"/>
    </source>
</evidence>
<protein>
    <recommendedName>
        <fullName evidence="2">thioredoxin-dependent peroxiredoxin</fullName>
        <ecNumber evidence="2">1.11.1.24</ecNumber>
    </recommendedName>
</protein>
<dbReference type="PROSITE" id="PS51352">
    <property type="entry name" value="THIOREDOXIN_2"/>
    <property type="match status" value="1"/>
</dbReference>
<sequence>MFRSLAPLYLQGRKLLVTATGSLAKTNNALVAESIRNFTVSSKLLSNWPQIQKPAPEFSGTAVIKGDFKEIKLNDYKGKYVVLFFYPLDFTFVCPTEIIAFSERVSEFEALNTQVIGVSTDSHFSHLAWINTPRKQGGLGGDLGYPLLSDFNKEISNKEGILRQFSVNDLPVGRSIEETLRLIKAFQFVEEHGEVCPANWQPDSKTIKPNPKDSKEYFDSVN</sequence>
<evidence type="ECO:0000256" key="1">
    <source>
        <dbReference type="ARBA" id="ARBA00009796"/>
    </source>
</evidence>
<dbReference type="InterPro" id="IPR050217">
    <property type="entry name" value="Peroxiredoxin"/>
</dbReference>
<feature type="compositionally biased region" description="Basic and acidic residues" evidence="7">
    <location>
        <begin position="210"/>
        <end position="222"/>
    </location>
</feature>
<dbReference type="GO" id="GO:0005829">
    <property type="term" value="C:cytosol"/>
    <property type="evidence" value="ECO:0007669"/>
    <property type="project" value="TreeGrafter"/>
</dbReference>
<organism evidence="9 10">
    <name type="scientific">Lasius platythorax</name>
    <dbReference type="NCBI Taxonomy" id="488582"/>
    <lineage>
        <taxon>Eukaryota</taxon>
        <taxon>Metazoa</taxon>
        <taxon>Ecdysozoa</taxon>
        <taxon>Arthropoda</taxon>
        <taxon>Hexapoda</taxon>
        <taxon>Insecta</taxon>
        <taxon>Pterygota</taxon>
        <taxon>Neoptera</taxon>
        <taxon>Endopterygota</taxon>
        <taxon>Hymenoptera</taxon>
        <taxon>Apocrita</taxon>
        <taxon>Aculeata</taxon>
        <taxon>Formicoidea</taxon>
        <taxon>Formicidae</taxon>
        <taxon>Formicinae</taxon>
        <taxon>Lasius</taxon>
        <taxon>Lasius</taxon>
    </lineage>
</organism>
<dbReference type="CDD" id="cd03015">
    <property type="entry name" value="PRX_Typ2cys"/>
    <property type="match status" value="1"/>
</dbReference>
<evidence type="ECO:0000256" key="6">
    <source>
        <dbReference type="ARBA" id="ARBA00049091"/>
    </source>
</evidence>
<evidence type="ECO:0000313" key="10">
    <source>
        <dbReference type="Proteomes" id="UP001497644"/>
    </source>
</evidence>
<evidence type="ECO:0000256" key="2">
    <source>
        <dbReference type="ARBA" id="ARBA00013017"/>
    </source>
</evidence>
<dbReference type="SUPFAM" id="SSF52833">
    <property type="entry name" value="Thioredoxin-like"/>
    <property type="match status" value="1"/>
</dbReference>
<evidence type="ECO:0000256" key="3">
    <source>
        <dbReference type="ARBA" id="ARBA00022559"/>
    </source>
</evidence>
<feature type="region of interest" description="Disordered" evidence="7">
    <location>
        <begin position="200"/>
        <end position="222"/>
    </location>
</feature>
<evidence type="ECO:0000259" key="8">
    <source>
        <dbReference type="PROSITE" id="PS51352"/>
    </source>
</evidence>
<accession>A0AAV2P1Y4</accession>
<evidence type="ECO:0000256" key="7">
    <source>
        <dbReference type="SAM" id="MobiDB-lite"/>
    </source>
</evidence>
<dbReference type="Pfam" id="PF10417">
    <property type="entry name" value="1-cysPrx_C"/>
    <property type="match status" value="1"/>
</dbReference>
<dbReference type="Proteomes" id="UP001497644">
    <property type="component" value="Chromosome 6"/>
</dbReference>
<name>A0AAV2P1Y4_9HYME</name>
<keyword evidence="3" id="KW-0575">Peroxidase</keyword>
<feature type="domain" description="Thioredoxin" evidence="8">
    <location>
        <begin position="49"/>
        <end position="188"/>
    </location>
</feature>
<dbReference type="EC" id="1.11.1.24" evidence="2"/>
<dbReference type="InterPro" id="IPR036249">
    <property type="entry name" value="Thioredoxin-like_sf"/>
</dbReference>
<dbReference type="EMBL" id="OZ034829">
    <property type="protein sequence ID" value="CAL1685936.1"/>
    <property type="molecule type" value="Genomic_DNA"/>
</dbReference>
<dbReference type="GO" id="GO:0033554">
    <property type="term" value="P:cellular response to stress"/>
    <property type="evidence" value="ECO:0007669"/>
    <property type="project" value="TreeGrafter"/>
</dbReference>
<dbReference type="Gene3D" id="3.40.30.10">
    <property type="entry name" value="Glutaredoxin"/>
    <property type="match status" value="1"/>
</dbReference>
<comment type="catalytic activity">
    <reaction evidence="6">
        <text>a hydroperoxide + [thioredoxin]-dithiol = an alcohol + [thioredoxin]-disulfide + H2O</text>
        <dbReference type="Rhea" id="RHEA:62620"/>
        <dbReference type="Rhea" id="RHEA-COMP:10698"/>
        <dbReference type="Rhea" id="RHEA-COMP:10700"/>
        <dbReference type="ChEBI" id="CHEBI:15377"/>
        <dbReference type="ChEBI" id="CHEBI:29950"/>
        <dbReference type="ChEBI" id="CHEBI:30879"/>
        <dbReference type="ChEBI" id="CHEBI:35924"/>
        <dbReference type="ChEBI" id="CHEBI:50058"/>
        <dbReference type="EC" id="1.11.1.24"/>
    </reaction>
</comment>
<keyword evidence="4" id="KW-0049">Antioxidant</keyword>
<dbReference type="InterPro" id="IPR000866">
    <property type="entry name" value="AhpC/TSA"/>
</dbReference>
<dbReference type="AlphaFoldDB" id="A0AAV2P1Y4"/>
<keyword evidence="5" id="KW-0560">Oxidoreductase</keyword>
<dbReference type="InterPro" id="IPR013766">
    <property type="entry name" value="Thioredoxin_domain"/>
</dbReference>
<proteinExistence type="inferred from homology"/>
<dbReference type="GO" id="GO:0008379">
    <property type="term" value="F:thioredoxin peroxidase activity"/>
    <property type="evidence" value="ECO:0007669"/>
    <property type="project" value="TreeGrafter"/>
</dbReference>
<comment type="similarity">
    <text evidence="1">Belongs to the peroxiredoxin family. AhpC/Prx1 subfamily.</text>
</comment>
<reference evidence="9" key="1">
    <citation type="submission" date="2024-04" db="EMBL/GenBank/DDBJ databases">
        <authorList>
            <consortium name="Molecular Ecology Group"/>
        </authorList>
    </citation>
    <scope>NUCLEOTIDE SEQUENCE</scope>
</reference>
<dbReference type="PANTHER" id="PTHR10681:SF128">
    <property type="entry name" value="THIOREDOXIN-DEPENDENT PEROXIDE REDUCTASE, MITOCHONDRIAL"/>
    <property type="match status" value="1"/>
</dbReference>
<dbReference type="GO" id="GO:0045454">
    <property type="term" value="P:cell redox homeostasis"/>
    <property type="evidence" value="ECO:0007669"/>
    <property type="project" value="TreeGrafter"/>
</dbReference>
<gene>
    <name evidence="9" type="ORF">LPLAT_LOCUS11333</name>
</gene>
<dbReference type="GO" id="GO:0042744">
    <property type="term" value="P:hydrogen peroxide catabolic process"/>
    <property type="evidence" value="ECO:0007669"/>
    <property type="project" value="TreeGrafter"/>
</dbReference>